<protein>
    <submittedName>
        <fullName evidence="7">Granulins</fullName>
    </submittedName>
</protein>
<proteinExistence type="inferred from homology"/>
<evidence type="ECO:0000256" key="3">
    <source>
        <dbReference type="ARBA" id="ARBA00022525"/>
    </source>
</evidence>
<evidence type="ECO:0000313" key="7">
    <source>
        <dbReference type="EMBL" id="GBM08592.1"/>
    </source>
</evidence>
<dbReference type="Proteomes" id="UP000499080">
    <property type="component" value="Unassembled WGS sequence"/>
</dbReference>
<comment type="similarity">
    <text evidence="2">Belongs to the granulin family.</text>
</comment>
<organism evidence="7 8">
    <name type="scientific">Araneus ventricosus</name>
    <name type="common">Orbweaver spider</name>
    <name type="synonym">Epeira ventricosa</name>
    <dbReference type="NCBI Taxonomy" id="182803"/>
    <lineage>
        <taxon>Eukaryota</taxon>
        <taxon>Metazoa</taxon>
        <taxon>Ecdysozoa</taxon>
        <taxon>Arthropoda</taxon>
        <taxon>Chelicerata</taxon>
        <taxon>Arachnida</taxon>
        <taxon>Araneae</taxon>
        <taxon>Araneomorphae</taxon>
        <taxon>Entelegynae</taxon>
        <taxon>Araneoidea</taxon>
        <taxon>Araneidae</taxon>
        <taxon>Araneus</taxon>
    </lineage>
</organism>
<dbReference type="Gene3D" id="2.10.25.160">
    <property type="entry name" value="Granulin"/>
    <property type="match status" value="3"/>
</dbReference>
<evidence type="ECO:0000256" key="5">
    <source>
        <dbReference type="SAM" id="SignalP"/>
    </source>
</evidence>
<reference evidence="7 8" key="1">
    <citation type="journal article" date="2019" name="Sci. Rep.">
        <title>Orb-weaving spider Araneus ventricosus genome elucidates the spidroin gene catalogue.</title>
        <authorList>
            <person name="Kono N."/>
            <person name="Nakamura H."/>
            <person name="Ohtoshi R."/>
            <person name="Moran D.A.P."/>
            <person name="Shinohara A."/>
            <person name="Yoshida Y."/>
            <person name="Fujiwara M."/>
            <person name="Mori M."/>
            <person name="Tomita M."/>
            <person name="Arakawa K."/>
        </authorList>
    </citation>
    <scope>NUCLEOTIDE SEQUENCE [LARGE SCALE GENOMIC DNA]</scope>
</reference>
<keyword evidence="4" id="KW-1015">Disulfide bond</keyword>
<dbReference type="InterPro" id="IPR039036">
    <property type="entry name" value="Granulin_fam"/>
</dbReference>
<comment type="caution">
    <text evidence="7">The sequence shown here is derived from an EMBL/GenBank/DDBJ whole genome shotgun (WGS) entry which is preliminary data.</text>
</comment>
<dbReference type="EMBL" id="BGPR01000259">
    <property type="protein sequence ID" value="GBM08592.1"/>
    <property type="molecule type" value="Genomic_DNA"/>
</dbReference>
<dbReference type="OrthoDB" id="6432221at2759"/>
<keyword evidence="5" id="KW-0732">Signal</keyword>
<dbReference type="Pfam" id="PF00396">
    <property type="entry name" value="Granulin"/>
    <property type="match status" value="3"/>
</dbReference>
<dbReference type="AlphaFoldDB" id="A0A4Y2CVT4"/>
<feature type="domain" description="Granulins" evidence="6">
    <location>
        <begin position="215"/>
        <end position="228"/>
    </location>
</feature>
<evidence type="ECO:0000256" key="2">
    <source>
        <dbReference type="ARBA" id="ARBA00010093"/>
    </source>
</evidence>
<keyword evidence="8" id="KW-1185">Reference proteome</keyword>
<feature type="chain" id="PRO_5021440734" evidence="5">
    <location>
        <begin position="20"/>
        <end position="259"/>
    </location>
</feature>
<sequence length="259" mass="28116">MMHCLVGLALVCSFVTVFSEDCKPGTCKSDETCCPTAIPGDYSCCPFENAVCCVDHTYCCPQGTECDIITGSCRTQSRKEDNLQSLDKLEKRRGGLGEEAFSNDCKPGTCDFDETCCPTAIPGDYSCCPYSNAVCCEDHTFCCPEDTECDIIKGTCIPKGTTVGNKLEKRQGLLDEEGNFKKRCGDGSLCAFDNTCCKVDGDKYGCCPHLYATCCPDGIHCCPHDEKCDITSHYCVGKRTVHDSAVKEPALPIDFEDSA</sequence>
<dbReference type="PANTHER" id="PTHR12274">
    <property type="entry name" value="GRANULIN"/>
    <property type="match status" value="1"/>
</dbReference>
<keyword evidence="3" id="KW-0964">Secreted</keyword>
<dbReference type="PANTHER" id="PTHR12274:SF3">
    <property type="entry name" value="PROGRANULIN"/>
    <property type="match status" value="1"/>
</dbReference>
<evidence type="ECO:0000256" key="4">
    <source>
        <dbReference type="ARBA" id="ARBA00023157"/>
    </source>
</evidence>
<comment type="subcellular location">
    <subcellularLocation>
        <location evidence="1">Secreted</location>
    </subcellularLocation>
</comment>
<name>A0A4Y2CVT4_ARAVE</name>
<dbReference type="GO" id="GO:0005576">
    <property type="term" value="C:extracellular region"/>
    <property type="evidence" value="ECO:0007669"/>
    <property type="project" value="UniProtKB-SubCell"/>
</dbReference>
<dbReference type="PROSITE" id="PS00799">
    <property type="entry name" value="GRANULINS"/>
    <property type="match status" value="1"/>
</dbReference>
<evidence type="ECO:0000259" key="6">
    <source>
        <dbReference type="PROSITE" id="PS00799"/>
    </source>
</evidence>
<dbReference type="SMART" id="SM00277">
    <property type="entry name" value="GRAN"/>
    <property type="match status" value="3"/>
</dbReference>
<accession>A0A4Y2CVT4</accession>
<feature type="signal peptide" evidence="5">
    <location>
        <begin position="1"/>
        <end position="19"/>
    </location>
</feature>
<dbReference type="InterPro" id="IPR000118">
    <property type="entry name" value="Granulin"/>
</dbReference>
<gene>
    <name evidence="7" type="primary">Grn_0</name>
    <name evidence="7" type="ORF">AVEN_52437_1</name>
</gene>
<evidence type="ECO:0000313" key="8">
    <source>
        <dbReference type="Proteomes" id="UP000499080"/>
    </source>
</evidence>
<dbReference type="InterPro" id="IPR037277">
    <property type="entry name" value="Granulin_sf"/>
</dbReference>
<evidence type="ECO:0000256" key="1">
    <source>
        <dbReference type="ARBA" id="ARBA00004613"/>
    </source>
</evidence>